<dbReference type="InterPro" id="IPR002109">
    <property type="entry name" value="Glutaredoxin"/>
</dbReference>
<dbReference type="AlphaFoldDB" id="A0A7W4UZL2"/>
<evidence type="ECO:0000313" key="10">
    <source>
        <dbReference type="Proteomes" id="UP000538196"/>
    </source>
</evidence>
<dbReference type="RefSeq" id="WP_021765659.1">
    <property type="nucleotide sequence ID" value="NZ_JACHVP010000005.1"/>
</dbReference>
<dbReference type="PANTHER" id="PTHR34386:SF1">
    <property type="entry name" value="GLUTAREDOXIN-LIKE PROTEIN NRDH"/>
    <property type="match status" value="1"/>
</dbReference>
<organism evidence="9 10">
    <name type="scientific">Leifsonia aquatica</name>
    <name type="common">Corynebacterium aquaticum</name>
    <dbReference type="NCBI Taxonomy" id="144185"/>
    <lineage>
        <taxon>Bacteria</taxon>
        <taxon>Bacillati</taxon>
        <taxon>Actinomycetota</taxon>
        <taxon>Actinomycetes</taxon>
        <taxon>Micrococcales</taxon>
        <taxon>Microbacteriaceae</taxon>
        <taxon>Leifsonia</taxon>
    </lineage>
</organism>
<dbReference type="SUPFAM" id="SSF52833">
    <property type="entry name" value="Thioredoxin-like"/>
    <property type="match status" value="1"/>
</dbReference>
<evidence type="ECO:0000256" key="6">
    <source>
        <dbReference type="ARBA" id="ARBA00023157"/>
    </source>
</evidence>
<proteinExistence type="inferred from homology"/>
<gene>
    <name evidence="9" type="ORF">FHX33_003936</name>
</gene>
<keyword evidence="7" id="KW-0676">Redox-active center</keyword>
<protein>
    <recommendedName>
        <fullName evidence="3">Glutaredoxin-like protein NrdH</fullName>
    </recommendedName>
</protein>
<keyword evidence="4" id="KW-0813">Transport</keyword>
<comment type="caution">
    <text evidence="9">The sequence shown here is derived from an EMBL/GenBank/DDBJ whole genome shotgun (WGS) entry which is preliminary data.</text>
</comment>
<evidence type="ECO:0000259" key="8">
    <source>
        <dbReference type="Pfam" id="PF00462"/>
    </source>
</evidence>
<keyword evidence="6" id="KW-1015">Disulfide bond</keyword>
<comment type="similarity">
    <text evidence="2">Belongs to the glutaredoxin family.</text>
</comment>
<dbReference type="InterPro" id="IPR036249">
    <property type="entry name" value="Thioredoxin-like_sf"/>
</dbReference>
<evidence type="ECO:0000256" key="2">
    <source>
        <dbReference type="ARBA" id="ARBA00007787"/>
    </source>
</evidence>
<name>A0A7W4UZL2_LEIAQ</name>
<dbReference type="InterPro" id="IPR051548">
    <property type="entry name" value="Grx-like_ET"/>
</dbReference>
<evidence type="ECO:0000256" key="5">
    <source>
        <dbReference type="ARBA" id="ARBA00022982"/>
    </source>
</evidence>
<dbReference type="InterPro" id="IPR011909">
    <property type="entry name" value="GlrX_NrdH"/>
</dbReference>
<accession>A0A7W4UZL2</accession>
<dbReference type="Proteomes" id="UP000538196">
    <property type="component" value="Unassembled WGS sequence"/>
</dbReference>
<keyword evidence="10" id="KW-1185">Reference proteome</keyword>
<dbReference type="GO" id="GO:0045454">
    <property type="term" value="P:cell redox homeostasis"/>
    <property type="evidence" value="ECO:0007669"/>
    <property type="project" value="InterPro"/>
</dbReference>
<dbReference type="NCBIfam" id="TIGR02194">
    <property type="entry name" value="GlrX_NrdH"/>
    <property type="match status" value="1"/>
</dbReference>
<feature type="domain" description="Glutaredoxin" evidence="8">
    <location>
        <begin position="3"/>
        <end position="61"/>
    </location>
</feature>
<dbReference type="Gene3D" id="3.40.30.10">
    <property type="entry name" value="Glutaredoxin"/>
    <property type="match status" value="1"/>
</dbReference>
<dbReference type="EMBL" id="JACHVP010000005">
    <property type="protein sequence ID" value="MBB2969154.1"/>
    <property type="molecule type" value="Genomic_DNA"/>
</dbReference>
<sequence length="78" mass="8344">MSIVVYSKPACVQCTATYTALDRKGLDYQVVDVTTDDAALAAVRALGYAQAPVVVADDEHWSGFRPDLIGRVATKLGK</sequence>
<evidence type="ECO:0000313" key="9">
    <source>
        <dbReference type="EMBL" id="MBB2969154.1"/>
    </source>
</evidence>
<evidence type="ECO:0000256" key="4">
    <source>
        <dbReference type="ARBA" id="ARBA00022448"/>
    </source>
</evidence>
<reference evidence="9 10" key="1">
    <citation type="submission" date="2020-08" db="EMBL/GenBank/DDBJ databases">
        <title>Sequencing the genomes of 1000 actinobacteria strains.</title>
        <authorList>
            <person name="Klenk H.-P."/>
        </authorList>
    </citation>
    <scope>NUCLEOTIDE SEQUENCE [LARGE SCALE GENOMIC DNA]</scope>
    <source>
        <strain evidence="9 10">DSM 20146</strain>
    </source>
</reference>
<dbReference type="PROSITE" id="PS51354">
    <property type="entry name" value="GLUTAREDOXIN_2"/>
    <property type="match status" value="1"/>
</dbReference>
<evidence type="ECO:0000256" key="1">
    <source>
        <dbReference type="ARBA" id="ARBA00002292"/>
    </source>
</evidence>
<dbReference type="PANTHER" id="PTHR34386">
    <property type="entry name" value="GLUTAREDOXIN"/>
    <property type="match status" value="1"/>
</dbReference>
<evidence type="ECO:0000256" key="3">
    <source>
        <dbReference type="ARBA" id="ARBA00017945"/>
    </source>
</evidence>
<evidence type="ECO:0000256" key="7">
    <source>
        <dbReference type="ARBA" id="ARBA00023284"/>
    </source>
</evidence>
<dbReference type="GO" id="GO:0009055">
    <property type="term" value="F:electron transfer activity"/>
    <property type="evidence" value="ECO:0007669"/>
    <property type="project" value="TreeGrafter"/>
</dbReference>
<comment type="function">
    <text evidence="1">Electron transport system for the ribonucleotide reductase system NrdEF.</text>
</comment>
<keyword evidence="5" id="KW-0249">Electron transport</keyword>
<dbReference type="CDD" id="cd02976">
    <property type="entry name" value="NrdH"/>
    <property type="match status" value="1"/>
</dbReference>
<dbReference type="Pfam" id="PF00462">
    <property type="entry name" value="Glutaredoxin"/>
    <property type="match status" value="1"/>
</dbReference>